<dbReference type="FunFam" id="3.30.60.30:FF:000112">
    <property type="entry name" value="Predicted protein"/>
    <property type="match status" value="1"/>
</dbReference>
<dbReference type="SUPFAM" id="SSF100895">
    <property type="entry name" value="Kazal-type serine protease inhibitors"/>
    <property type="match status" value="3"/>
</dbReference>
<feature type="domain" description="NtA" evidence="4">
    <location>
        <begin position="36"/>
        <end position="167"/>
    </location>
</feature>
<dbReference type="InterPro" id="IPR008993">
    <property type="entry name" value="TIMP-like_OB-fold"/>
</dbReference>
<dbReference type="PROSITE" id="PS51465">
    <property type="entry name" value="KAZAL_2"/>
    <property type="match status" value="2"/>
</dbReference>
<dbReference type="GO" id="GO:0043236">
    <property type="term" value="F:laminin binding"/>
    <property type="evidence" value="ECO:0007669"/>
    <property type="project" value="InterPro"/>
</dbReference>
<dbReference type="InterPro" id="IPR002350">
    <property type="entry name" value="Kazal_dom"/>
</dbReference>
<dbReference type="PANTHER" id="PTHR10913:SF78">
    <property type="entry name" value="AGRIN"/>
    <property type="match status" value="1"/>
</dbReference>
<dbReference type="AlphaFoldDB" id="T1EVC4"/>
<dbReference type="EnsemblMetazoa" id="HelroT164376">
    <property type="protein sequence ID" value="HelroP164376"/>
    <property type="gene ID" value="HelroG164376"/>
</dbReference>
<dbReference type="Proteomes" id="UP000015101">
    <property type="component" value="Unassembled WGS sequence"/>
</dbReference>
<protein>
    <recommendedName>
        <fullName evidence="9">Agrin</fullName>
    </recommendedName>
</protein>
<dbReference type="Pfam" id="PF03146">
    <property type="entry name" value="NtA"/>
    <property type="match status" value="1"/>
</dbReference>
<dbReference type="Pfam" id="PF07648">
    <property type="entry name" value="Kazal_2"/>
    <property type="match status" value="2"/>
</dbReference>
<dbReference type="InParanoid" id="T1EVC4"/>
<evidence type="ECO:0000256" key="3">
    <source>
        <dbReference type="SAM" id="SignalP"/>
    </source>
</evidence>
<dbReference type="InterPro" id="IPR004850">
    <property type="entry name" value="NtA_dom"/>
</dbReference>
<evidence type="ECO:0000256" key="1">
    <source>
        <dbReference type="ARBA" id="ARBA00023157"/>
    </source>
</evidence>
<dbReference type="OrthoDB" id="88467at2759"/>
<organism evidence="7 8">
    <name type="scientific">Helobdella robusta</name>
    <name type="common">Californian leech</name>
    <dbReference type="NCBI Taxonomy" id="6412"/>
    <lineage>
        <taxon>Eukaryota</taxon>
        <taxon>Metazoa</taxon>
        <taxon>Spiralia</taxon>
        <taxon>Lophotrochozoa</taxon>
        <taxon>Annelida</taxon>
        <taxon>Clitellata</taxon>
        <taxon>Hirudinea</taxon>
        <taxon>Rhynchobdellida</taxon>
        <taxon>Glossiphoniidae</taxon>
        <taxon>Helobdella</taxon>
    </lineage>
</organism>
<evidence type="ECO:0000313" key="8">
    <source>
        <dbReference type="Proteomes" id="UP000015101"/>
    </source>
</evidence>
<dbReference type="KEGG" id="hro:HELRODRAFT_164376"/>
<reference evidence="7" key="3">
    <citation type="submission" date="2015-06" db="UniProtKB">
        <authorList>
            <consortium name="EnsemblMetazoa"/>
        </authorList>
    </citation>
    <scope>IDENTIFICATION</scope>
</reference>
<reference evidence="8" key="1">
    <citation type="submission" date="2012-12" db="EMBL/GenBank/DDBJ databases">
        <authorList>
            <person name="Hellsten U."/>
            <person name="Grimwood J."/>
            <person name="Chapman J.A."/>
            <person name="Shapiro H."/>
            <person name="Aerts A."/>
            <person name="Otillar R.P."/>
            <person name="Terry A.Y."/>
            <person name="Boore J.L."/>
            <person name="Simakov O."/>
            <person name="Marletaz F."/>
            <person name="Cho S.-J."/>
            <person name="Edsinger-Gonzales E."/>
            <person name="Havlak P."/>
            <person name="Kuo D.-H."/>
            <person name="Larsson T."/>
            <person name="Lv J."/>
            <person name="Arendt D."/>
            <person name="Savage R."/>
            <person name="Osoegawa K."/>
            <person name="de Jong P."/>
            <person name="Lindberg D.R."/>
            <person name="Seaver E.C."/>
            <person name="Weisblat D.A."/>
            <person name="Putnam N.H."/>
            <person name="Grigoriev I.V."/>
            <person name="Rokhsar D.S."/>
        </authorList>
    </citation>
    <scope>NUCLEOTIDE SEQUENCE</scope>
</reference>
<name>T1EVC4_HELRO</name>
<keyword evidence="8" id="KW-1185">Reference proteome</keyword>
<dbReference type="GeneID" id="20200524"/>
<dbReference type="RefSeq" id="XP_009027575.1">
    <property type="nucleotide sequence ID" value="XM_009029327.1"/>
</dbReference>
<accession>T1EVC4</accession>
<dbReference type="STRING" id="6412.T1EVC4"/>
<dbReference type="GO" id="GO:0005886">
    <property type="term" value="C:plasma membrane"/>
    <property type="evidence" value="ECO:0007669"/>
    <property type="project" value="GOC"/>
</dbReference>
<feature type="domain" description="Kazal-like" evidence="5">
    <location>
        <begin position="293"/>
        <end position="333"/>
    </location>
</feature>
<dbReference type="GO" id="GO:0043113">
    <property type="term" value="P:receptor clustering"/>
    <property type="evidence" value="ECO:0007669"/>
    <property type="project" value="InterPro"/>
</dbReference>
<feature type="domain" description="Kazal-like" evidence="5">
    <location>
        <begin position="186"/>
        <end position="232"/>
    </location>
</feature>
<dbReference type="SMART" id="SM00274">
    <property type="entry name" value="FOLN"/>
    <property type="match status" value="2"/>
</dbReference>
<dbReference type="PROSITE" id="PS51121">
    <property type="entry name" value="NTA"/>
    <property type="match status" value="1"/>
</dbReference>
<dbReference type="HOGENOM" id="CLU_683867_0_0_1"/>
<comment type="caution">
    <text evidence="2">Lacks conserved residue(s) required for the propagation of feature annotation.</text>
</comment>
<keyword evidence="3" id="KW-0732">Signal</keyword>
<dbReference type="Gene3D" id="2.40.50.120">
    <property type="match status" value="1"/>
</dbReference>
<dbReference type="EMBL" id="KB097571">
    <property type="protein sequence ID" value="ESN94520.1"/>
    <property type="molecule type" value="Genomic_DNA"/>
</dbReference>
<evidence type="ECO:0000313" key="6">
    <source>
        <dbReference type="EMBL" id="ESN94520.1"/>
    </source>
</evidence>
<proteinExistence type="predicted"/>
<dbReference type="PANTHER" id="PTHR10913">
    <property type="entry name" value="FOLLISTATIN-RELATED"/>
    <property type="match status" value="1"/>
</dbReference>
<dbReference type="EMBL" id="AMQM01001646">
    <property type="status" value="NOT_ANNOTATED_CDS"/>
    <property type="molecule type" value="Genomic_DNA"/>
</dbReference>
<dbReference type="OMA" id="YCELEET"/>
<evidence type="ECO:0000313" key="7">
    <source>
        <dbReference type="EnsemblMetazoa" id="HelroP164376"/>
    </source>
</evidence>
<evidence type="ECO:0008006" key="9">
    <source>
        <dbReference type="Google" id="ProtNLM"/>
    </source>
</evidence>
<gene>
    <name evidence="7" type="primary">20200524</name>
    <name evidence="6" type="ORF">HELRODRAFT_164376</name>
</gene>
<evidence type="ECO:0000259" key="5">
    <source>
        <dbReference type="PROSITE" id="PS51465"/>
    </source>
</evidence>
<dbReference type="Gene3D" id="3.30.60.30">
    <property type="match status" value="3"/>
</dbReference>
<dbReference type="SMART" id="SM00280">
    <property type="entry name" value="KAZAL"/>
    <property type="match status" value="2"/>
</dbReference>
<dbReference type="GO" id="GO:0030154">
    <property type="term" value="P:cell differentiation"/>
    <property type="evidence" value="ECO:0000318"/>
    <property type="project" value="GO_Central"/>
</dbReference>
<dbReference type="InterPro" id="IPR036058">
    <property type="entry name" value="Kazal_dom_sf"/>
</dbReference>
<dbReference type="SUPFAM" id="SSF50242">
    <property type="entry name" value="TIMP-like"/>
    <property type="match status" value="1"/>
</dbReference>
<sequence length="403" mass="46031">MTLLFVILLLNNVLLSYSIKKNLLSYELSRRQSEECFDLTIEEKVNNAEFIFSGTVREVRYNVDKKAQKASVEIKRIFKGQHKLTQLFLSEIKGRFLPIVHKVCTVEGLGLDGLCSSHTRVFDTWLFFTNPVDDKLQLNSSLVRLSVMSIASIESAVADSDECSDDHFCQYSEKCVRSAEGKFECRCLQECSLVGEAVCGSDGVTYVNECFLNRTMCHAKKHIYVHNFGPCVCNFYFWQAETRDPCATITCYYGSKCAVEENQPSCVCEDDRSCEAYDENEDINDVQSHYHKHEYNSVCGDDGVQYRNICELRKRQCIEQREINVKVYGLCGGRELCGSGGNMVRNECEMRWSACSKQEDVYHVHESYCELEETKKINSTPVSHVTEKTLKTPAFDGETFWGI</sequence>
<evidence type="ECO:0000256" key="2">
    <source>
        <dbReference type="PROSITE-ProRule" id="PRU00443"/>
    </source>
</evidence>
<dbReference type="InterPro" id="IPR050653">
    <property type="entry name" value="Prot_Inhib_GrowthFact_Antg"/>
</dbReference>
<dbReference type="InterPro" id="IPR003645">
    <property type="entry name" value="Fol_N"/>
</dbReference>
<dbReference type="eggNOG" id="KOG3509">
    <property type="taxonomic scope" value="Eukaryota"/>
</dbReference>
<evidence type="ECO:0000259" key="4">
    <source>
        <dbReference type="PROSITE" id="PS51121"/>
    </source>
</evidence>
<dbReference type="CDD" id="cd00104">
    <property type="entry name" value="KAZAL_FS"/>
    <property type="match status" value="2"/>
</dbReference>
<feature type="signal peptide" evidence="3">
    <location>
        <begin position="1"/>
        <end position="18"/>
    </location>
</feature>
<dbReference type="CTD" id="20200524"/>
<reference evidence="6 8" key="2">
    <citation type="journal article" date="2013" name="Nature">
        <title>Insights into bilaterian evolution from three spiralian genomes.</title>
        <authorList>
            <person name="Simakov O."/>
            <person name="Marletaz F."/>
            <person name="Cho S.J."/>
            <person name="Edsinger-Gonzales E."/>
            <person name="Havlak P."/>
            <person name="Hellsten U."/>
            <person name="Kuo D.H."/>
            <person name="Larsson T."/>
            <person name="Lv J."/>
            <person name="Arendt D."/>
            <person name="Savage R."/>
            <person name="Osoegawa K."/>
            <person name="de Jong P."/>
            <person name="Grimwood J."/>
            <person name="Chapman J.A."/>
            <person name="Shapiro H."/>
            <person name="Aerts A."/>
            <person name="Otillar R.P."/>
            <person name="Terry A.Y."/>
            <person name="Boore J.L."/>
            <person name="Grigoriev I.V."/>
            <person name="Lindberg D.R."/>
            <person name="Seaver E.C."/>
            <person name="Weisblat D.A."/>
            <person name="Putnam N.H."/>
            <person name="Rokhsar D.S."/>
        </authorList>
    </citation>
    <scope>NUCLEOTIDE SEQUENCE</scope>
</reference>
<keyword evidence="1" id="KW-1015">Disulfide bond</keyword>
<dbReference type="GO" id="GO:0005576">
    <property type="term" value="C:extracellular region"/>
    <property type="evidence" value="ECO:0000318"/>
    <property type="project" value="GO_Central"/>
</dbReference>
<feature type="chain" id="PRO_5010980069" description="Agrin" evidence="3">
    <location>
        <begin position="19"/>
        <end position="403"/>
    </location>
</feature>